<dbReference type="NCBIfam" id="TIGR00231">
    <property type="entry name" value="small_GTP"/>
    <property type="match status" value="1"/>
</dbReference>
<evidence type="ECO:0000256" key="4">
    <source>
        <dbReference type="ARBA" id="ARBA00023134"/>
    </source>
</evidence>
<proteinExistence type="inferred from homology"/>
<evidence type="ECO:0000256" key="5">
    <source>
        <dbReference type="ARBA" id="ARBA00023136"/>
    </source>
</evidence>
<comment type="similarity">
    <text evidence="2">Belongs to the small GTPase superfamily. Rab family.</text>
</comment>
<protein>
    <submittedName>
        <fullName evidence="7">Ras-related protein Rab</fullName>
    </submittedName>
</protein>
<keyword evidence="4" id="KW-0342">GTP-binding</keyword>
<dbReference type="SUPFAM" id="SSF52540">
    <property type="entry name" value="P-loop containing nucleoside triphosphate hydrolases"/>
    <property type="match status" value="1"/>
</dbReference>
<comment type="caution">
    <text evidence="7">The sequence shown here is derived from an EMBL/GenBank/DDBJ whole genome shotgun (WGS) entry which is preliminary data.</text>
</comment>
<dbReference type="InterPro" id="IPR001806">
    <property type="entry name" value="Small_GTPase"/>
</dbReference>
<dbReference type="Pfam" id="PF00071">
    <property type="entry name" value="Ras"/>
    <property type="match status" value="1"/>
</dbReference>
<name>A0AAW2ZG57_9EUKA</name>
<organism evidence="7 8">
    <name type="scientific">Acrasis kona</name>
    <dbReference type="NCBI Taxonomy" id="1008807"/>
    <lineage>
        <taxon>Eukaryota</taxon>
        <taxon>Discoba</taxon>
        <taxon>Heterolobosea</taxon>
        <taxon>Tetramitia</taxon>
        <taxon>Eutetramitia</taxon>
        <taxon>Acrasidae</taxon>
        <taxon>Acrasis</taxon>
    </lineage>
</organism>
<sequence length="216" mass="23764">MEEYDLLVKLLVIGDSGVGKSSLLLRYAEGTFSEHHLATIGVDFKLRTDTVLNKRVKIQVWDTAGQERFKSIAIGYYRGAHGIAIVYDVTNEQSFNNVKNWLEQITDHASEHAQLILVGNKCDLDRERCVDRARGEELANSLKIPFVETSAKNSVNVEAAFSKVVTKVVEDNIEHHGASDGSSDPTTIVMDIKGPNAKKTANVEKGIGSSQQSCCK</sequence>
<dbReference type="SMART" id="SM00173">
    <property type="entry name" value="RAS"/>
    <property type="match status" value="1"/>
</dbReference>
<dbReference type="SMART" id="SM00175">
    <property type="entry name" value="RAB"/>
    <property type="match status" value="1"/>
</dbReference>
<dbReference type="InterPro" id="IPR027417">
    <property type="entry name" value="P-loop_NTPase"/>
</dbReference>
<dbReference type="PRINTS" id="PR00449">
    <property type="entry name" value="RASTRNSFRMNG"/>
</dbReference>
<dbReference type="SMART" id="SM00176">
    <property type="entry name" value="RAN"/>
    <property type="match status" value="1"/>
</dbReference>
<keyword evidence="3" id="KW-0547">Nucleotide-binding</keyword>
<keyword evidence="5" id="KW-0472">Membrane</keyword>
<dbReference type="PROSITE" id="PS51419">
    <property type="entry name" value="RAB"/>
    <property type="match status" value="1"/>
</dbReference>
<evidence type="ECO:0000256" key="3">
    <source>
        <dbReference type="ARBA" id="ARBA00022741"/>
    </source>
</evidence>
<reference evidence="7 8" key="1">
    <citation type="submission" date="2024-03" db="EMBL/GenBank/DDBJ databases">
        <title>The Acrasis kona genome and developmental transcriptomes reveal deep origins of eukaryotic multicellular pathways.</title>
        <authorList>
            <person name="Sheikh S."/>
            <person name="Fu C.-J."/>
            <person name="Brown M.W."/>
            <person name="Baldauf S.L."/>
        </authorList>
    </citation>
    <scope>NUCLEOTIDE SEQUENCE [LARGE SCALE GENOMIC DNA]</scope>
    <source>
        <strain evidence="7 8">ATCC MYA-3509</strain>
    </source>
</reference>
<comment type="subcellular location">
    <subcellularLocation>
        <location evidence="1">Endomembrane system</location>
    </subcellularLocation>
</comment>
<evidence type="ECO:0000256" key="1">
    <source>
        <dbReference type="ARBA" id="ARBA00004308"/>
    </source>
</evidence>
<gene>
    <name evidence="7" type="ORF">AKO1_008763</name>
</gene>
<dbReference type="GO" id="GO:0012505">
    <property type="term" value="C:endomembrane system"/>
    <property type="evidence" value="ECO:0007669"/>
    <property type="project" value="UniProtKB-SubCell"/>
</dbReference>
<dbReference type="GO" id="GO:0005525">
    <property type="term" value="F:GTP binding"/>
    <property type="evidence" value="ECO:0007669"/>
    <property type="project" value="UniProtKB-KW"/>
</dbReference>
<keyword evidence="6" id="KW-0449">Lipoprotein</keyword>
<dbReference type="FunFam" id="3.40.50.300:FF:000586">
    <property type="entry name" value="Rab family GTPase"/>
    <property type="match status" value="1"/>
</dbReference>
<dbReference type="PROSITE" id="PS51421">
    <property type="entry name" value="RAS"/>
    <property type="match status" value="1"/>
</dbReference>
<dbReference type="EMBL" id="JAOPGA020001434">
    <property type="protein sequence ID" value="KAL0488344.1"/>
    <property type="molecule type" value="Genomic_DNA"/>
</dbReference>
<dbReference type="AlphaFoldDB" id="A0AAW2ZG57"/>
<accession>A0AAW2ZG57</accession>
<dbReference type="Gene3D" id="3.40.50.300">
    <property type="entry name" value="P-loop containing nucleotide triphosphate hydrolases"/>
    <property type="match status" value="1"/>
</dbReference>
<evidence type="ECO:0000313" key="8">
    <source>
        <dbReference type="Proteomes" id="UP001431209"/>
    </source>
</evidence>
<dbReference type="PANTHER" id="PTHR47980">
    <property type="entry name" value="LD44762P"/>
    <property type="match status" value="1"/>
</dbReference>
<dbReference type="InterPro" id="IPR005225">
    <property type="entry name" value="Small_GTP-bd"/>
</dbReference>
<evidence type="ECO:0000256" key="2">
    <source>
        <dbReference type="ARBA" id="ARBA00006270"/>
    </source>
</evidence>
<evidence type="ECO:0000256" key="6">
    <source>
        <dbReference type="ARBA" id="ARBA00023288"/>
    </source>
</evidence>
<dbReference type="SMART" id="SM00174">
    <property type="entry name" value="RHO"/>
    <property type="match status" value="1"/>
</dbReference>
<dbReference type="Proteomes" id="UP001431209">
    <property type="component" value="Unassembled WGS sequence"/>
</dbReference>
<dbReference type="GO" id="GO:0003924">
    <property type="term" value="F:GTPase activity"/>
    <property type="evidence" value="ECO:0007669"/>
    <property type="project" value="InterPro"/>
</dbReference>
<keyword evidence="8" id="KW-1185">Reference proteome</keyword>
<dbReference type="InterPro" id="IPR050305">
    <property type="entry name" value="Small_GTPase_Rab"/>
</dbReference>
<evidence type="ECO:0000313" key="7">
    <source>
        <dbReference type="EMBL" id="KAL0488344.1"/>
    </source>
</evidence>
<dbReference type="PROSITE" id="PS51420">
    <property type="entry name" value="RHO"/>
    <property type="match status" value="1"/>
</dbReference>